<dbReference type="InterPro" id="IPR001680">
    <property type="entry name" value="WD40_rpt"/>
</dbReference>
<proteinExistence type="inferred from homology"/>
<dbReference type="PANTHER" id="PTHR16288">
    <property type="entry name" value="WD40 REPEAT PROTEIN 4"/>
    <property type="match status" value="1"/>
</dbReference>
<dbReference type="OMA" id="VKHWLFG"/>
<dbReference type="GeneID" id="14492707"/>
<evidence type="ECO:0000256" key="7">
    <source>
        <dbReference type="PROSITE-ProRule" id="PRU00221"/>
    </source>
</evidence>
<dbReference type="GO" id="GO:0005634">
    <property type="term" value="C:nucleus"/>
    <property type="evidence" value="ECO:0007669"/>
    <property type="project" value="UniProtKB-SubCell"/>
</dbReference>
<keyword evidence="3 6" id="KW-0819">tRNA processing</keyword>
<dbReference type="InterPro" id="IPR036322">
    <property type="entry name" value="WD40_repeat_dom_sf"/>
</dbReference>
<evidence type="ECO:0000256" key="4">
    <source>
        <dbReference type="ARBA" id="ARBA00022737"/>
    </source>
</evidence>
<dbReference type="PANTHER" id="PTHR16288:SF0">
    <property type="entry name" value="TRNA (GUANINE-N(7)-)-METHYLTRANSFERASE NON-CATALYTIC SUBUNIT WDR4"/>
    <property type="match status" value="1"/>
</dbReference>
<dbReference type="RefSeq" id="XP_004177730.1">
    <property type="nucleotide sequence ID" value="XM_004177682.1"/>
</dbReference>
<dbReference type="OrthoDB" id="339900at2759"/>
<dbReference type="GO" id="GO:0005829">
    <property type="term" value="C:cytosol"/>
    <property type="evidence" value="ECO:0007669"/>
    <property type="project" value="EnsemblFungi"/>
</dbReference>
<dbReference type="InParanoid" id="I2GVQ9"/>
<dbReference type="KEGG" id="tbl:TBLA_0A04150"/>
<evidence type="ECO:0000256" key="5">
    <source>
        <dbReference type="ARBA" id="ARBA00023242"/>
    </source>
</evidence>
<dbReference type="eggNOG" id="KOG3914">
    <property type="taxonomic scope" value="Eukaryota"/>
</dbReference>
<dbReference type="STRING" id="1071380.I2GVQ9"/>
<dbReference type="SMART" id="SM00320">
    <property type="entry name" value="WD40"/>
    <property type="match status" value="2"/>
</dbReference>
<organism evidence="8 9">
    <name type="scientific">Henningerozyma blattae (strain ATCC 34711 / CBS 6284 / DSM 70876 / NBRC 10599 / NRRL Y-10934 / UCD 77-7)</name>
    <name type="common">Yeast</name>
    <name type="synonym">Tetrapisispora blattae</name>
    <dbReference type="NCBI Taxonomy" id="1071380"/>
    <lineage>
        <taxon>Eukaryota</taxon>
        <taxon>Fungi</taxon>
        <taxon>Dikarya</taxon>
        <taxon>Ascomycota</taxon>
        <taxon>Saccharomycotina</taxon>
        <taxon>Saccharomycetes</taxon>
        <taxon>Saccharomycetales</taxon>
        <taxon>Saccharomycetaceae</taxon>
        <taxon>Henningerozyma</taxon>
    </lineage>
</organism>
<evidence type="ECO:0000256" key="3">
    <source>
        <dbReference type="ARBA" id="ARBA00022694"/>
    </source>
</evidence>
<dbReference type="EMBL" id="HE806316">
    <property type="protein sequence ID" value="CCH58211.1"/>
    <property type="molecule type" value="Genomic_DNA"/>
</dbReference>
<dbReference type="PROSITE" id="PS50082">
    <property type="entry name" value="WD_REPEATS_2"/>
    <property type="match status" value="1"/>
</dbReference>
<dbReference type="Proteomes" id="UP000002866">
    <property type="component" value="Chromosome 1"/>
</dbReference>
<evidence type="ECO:0000313" key="8">
    <source>
        <dbReference type="EMBL" id="CCH58211.1"/>
    </source>
</evidence>
<evidence type="ECO:0000256" key="2">
    <source>
        <dbReference type="ARBA" id="ARBA00022574"/>
    </source>
</evidence>
<keyword evidence="2 6" id="KW-0853">WD repeat</keyword>
<accession>I2GVQ9</accession>
<dbReference type="UniPathway" id="UPA00989"/>
<dbReference type="HAMAP" id="MF_03056">
    <property type="entry name" value="TRM82"/>
    <property type="match status" value="1"/>
</dbReference>
<feature type="repeat" description="WD" evidence="7">
    <location>
        <begin position="245"/>
        <end position="287"/>
    </location>
</feature>
<dbReference type="AlphaFoldDB" id="I2GVQ9"/>
<reference evidence="8 9" key="1">
    <citation type="journal article" date="2011" name="Proc. Natl. Acad. Sci. U.S.A.">
        <title>Evolutionary erosion of yeast sex chromosomes by mating-type switching accidents.</title>
        <authorList>
            <person name="Gordon J.L."/>
            <person name="Armisen D."/>
            <person name="Proux-Wera E."/>
            <person name="Oheigeartaigh S.S."/>
            <person name="Byrne K.P."/>
            <person name="Wolfe K.H."/>
        </authorList>
    </citation>
    <scope>NUCLEOTIDE SEQUENCE [LARGE SCALE GENOMIC DNA]</scope>
    <source>
        <strain evidence="9">ATCC 34711 / CBS 6284 / DSM 70876 / NBRC 10599 / NRRL Y-10934 / UCD 77-7</strain>
    </source>
</reference>
<sequence length="456" mass="51351">MTITHPIQTILSRSDGKLFFIVVKNMILALKTTDNKNYSICGKWVDDLDRTPFLKQNVLKEQARQIAANEEAGISKKIKKNDGASSPASIIKKEAKVPVPGSGAPQIYLQIRNLALSRDETKLYACTDSDKAIVVFKIDLTTNENCLELVKRQPYPKRPNAITSTLDSKSIVMADKFGDVYDMPLEGDVVDNVEELNPILGHVSMLTNVLASQDSNGKNYIITSDRDEHIKISHYPQTFIVNKWLFGHEEFVSSLVIPDYKTNLLFSAGGDHSIFSWDWEKGTLLDKFEYSQTIKPYLTDRHLAPERFQNETNDSIEYAVVNITTFKNLPYLAFFVEATPLLIILKVQNDGKLSFFQDIKMSNNIISLSSVYTTKNIPTFAVTLDATEQAGMPTLVELAEFDEANSRFIISKDVCGPLNNFIIDTLKDDKIAQVEKSSIFPLYTVINLKKHGEHYS</sequence>
<evidence type="ECO:0000256" key="1">
    <source>
        <dbReference type="ARBA" id="ARBA00004123"/>
    </source>
</evidence>
<evidence type="ECO:0000256" key="6">
    <source>
        <dbReference type="HAMAP-Rule" id="MF_03056"/>
    </source>
</evidence>
<dbReference type="FunCoup" id="I2GVQ9">
    <property type="interactions" value="285"/>
</dbReference>
<keyword evidence="4 6" id="KW-0677">Repeat</keyword>
<comment type="function">
    <text evidence="6">Required for the formation of N(7)-methylguanine at position 46 (m7G46) in tRNA. In the complex, it is required to stabilize and induce conformational changes of the catalytic subunit.</text>
</comment>
<dbReference type="GO" id="GO:0106004">
    <property type="term" value="P:tRNA (guanine-N7)-methylation"/>
    <property type="evidence" value="ECO:0007669"/>
    <property type="project" value="UniProtKB-UniRule"/>
</dbReference>
<dbReference type="InterPro" id="IPR028884">
    <property type="entry name" value="Trm82"/>
</dbReference>
<comment type="similarity">
    <text evidence="6">Belongs to the WD repeat TRM82 family.</text>
</comment>
<protein>
    <submittedName>
        <fullName evidence="8">Uncharacterized protein</fullName>
    </submittedName>
</protein>
<name>I2GVQ9_HENB6</name>
<comment type="pathway">
    <text evidence="6">tRNA modification; N(7)-methylguanine-tRNA biosynthesis.</text>
</comment>
<evidence type="ECO:0000313" key="9">
    <source>
        <dbReference type="Proteomes" id="UP000002866"/>
    </source>
</evidence>
<comment type="subcellular location">
    <subcellularLocation>
        <location evidence="1 6">Nucleus</location>
    </subcellularLocation>
</comment>
<dbReference type="InterPro" id="IPR015943">
    <property type="entry name" value="WD40/YVTN_repeat-like_dom_sf"/>
</dbReference>
<dbReference type="SUPFAM" id="SSF50978">
    <property type="entry name" value="WD40 repeat-like"/>
    <property type="match status" value="1"/>
</dbReference>
<keyword evidence="5 6" id="KW-0539">Nucleus</keyword>
<gene>
    <name evidence="8" type="primary">TBLA0A04150</name>
    <name evidence="8" type="ORF">TBLA_0A04150</name>
</gene>
<dbReference type="Gene3D" id="2.130.10.10">
    <property type="entry name" value="YVTN repeat-like/Quinoprotein amine dehydrogenase"/>
    <property type="match status" value="1"/>
</dbReference>
<keyword evidence="9" id="KW-1185">Reference proteome</keyword>
<dbReference type="GO" id="GO:0106143">
    <property type="term" value="C:tRNA (m7G46) methyltransferase complex"/>
    <property type="evidence" value="ECO:0007669"/>
    <property type="project" value="EnsemblFungi"/>
</dbReference>
<dbReference type="HOGENOM" id="CLU_022082_0_0_1"/>
<dbReference type="GO" id="GO:0008047">
    <property type="term" value="F:enzyme activator activity"/>
    <property type="evidence" value="ECO:0007669"/>
    <property type="project" value="EnsemblFungi"/>
</dbReference>